<name>A0A9Q1K0J2_9CARY</name>
<evidence type="ECO:0000313" key="1">
    <source>
        <dbReference type="EMBL" id="KAJ8434513.1"/>
    </source>
</evidence>
<gene>
    <name evidence="1" type="ORF">Cgig2_030136</name>
</gene>
<protein>
    <submittedName>
        <fullName evidence="1">Uncharacterized protein</fullName>
    </submittedName>
</protein>
<proteinExistence type="predicted"/>
<comment type="caution">
    <text evidence="1">The sequence shown here is derived from an EMBL/GenBank/DDBJ whole genome shotgun (WGS) entry which is preliminary data.</text>
</comment>
<sequence length="342" mass="38981">MMLLEVVVHPPCSSSIPIRGFSVMVFPYYLSTEEMALHVLETFDWHLRRAARPPRPLLGDYRELCSDFIPFDAEEAACDFRIPEMVIFSAMVVNDALELDVLSRDLADDLKSALITLRWYIFEARLQHNKSSLLRANCLGSSGKARHAPWGLALQLLRRRGAASGRSFSYSGGRRDMLLARLNVPTPKMGRAHTSPIQRVLKPRVGWVDVLNWNDGKPVRNLFGELTFEEIATARYFQYHIREDDQSKPLATFMLCIVGAGKEPKRHRVQSSDREQFNWLRKLSYFDNKFFLTTTGLLILANYSKGVAQEAQALLSPLELGDATAEEITVDAAQQREEKRHR</sequence>
<dbReference type="AlphaFoldDB" id="A0A9Q1K0J2"/>
<dbReference type="Proteomes" id="UP001153076">
    <property type="component" value="Unassembled WGS sequence"/>
</dbReference>
<evidence type="ECO:0000313" key="2">
    <source>
        <dbReference type="Proteomes" id="UP001153076"/>
    </source>
</evidence>
<reference evidence="1" key="1">
    <citation type="submission" date="2022-04" db="EMBL/GenBank/DDBJ databases">
        <title>Carnegiea gigantea Genome sequencing and assembly v2.</title>
        <authorList>
            <person name="Copetti D."/>
            <person name="Sanderson M.J."/>
            <person name="Burquez A."/>
            <person name="Wojciechowski M.F."/>
        </authorList>
    </citation>
    <scope>NUCLEOTIDE SEQUENCE</scope>
    <source>
        <strain evidence="1">SGP5-SGP5p</strain>
        <tissue evidence="1">Aerial part</tissue>
    </source>
</reference>
<accession>A0A9Q1K0J2</accession>
<organism evidence="1 2">
    <name type="scientific">Carnegiea gigantea</name>
    <dbReference type="NCBI Taxonomy" id="171969"/>
    <lineage>
        <taxon>Eukaryota</taxon>
        <taxon>Viridiplantae</taxon>
        <taxon>Streptophyta</taxon>
        <taxon>Embryophyta</taxon>
        <taxon>Tracheophyta</taxon>
        <taxon>Spermatophyta</taxon>
        <taxon>Magnoliopsida</taxon>
        <taxon>eudicotyledons</taxon>
        <taxon>Gunneridae</taxon>
        <taxon>Pentapetalae</taxon>
        <taxon>Caryophyllales</taxon>
        <taxon>Cactineae</taxon>
        <taxon>Cactaceae</taxon>
        <taxon>Cactoideae</taxon>
        <taxon>Echinocereeae</taxon>
        <taxon>Carnegiea</taxon>
    </lineage>
</organism>
<keyword evidence="2" id="KW-1185">Reference proteome</keyword>
<dbReference type="EMBL" id="JAKOGI010000472">
    <property type="protein sequence ID" value="KAJ8434513.1"/>
    <property type="molecule type" value="Genomic_DNA"/>
</dbReference>